<organism evidence="1 2">
    <name type="scientific">Gossypium arboreum</name>
    <name type="common">Tree cotton</name>
    <name type="synonym">Gossypium nanking</name>
    <dbReference type="NCBI Taxonomy" id="29729"/>
    <lineage>
        <taxon>Eukaryota</taxon>
        <taxon>Viridiplantae</taxon>
        <taxon>Streptophyta</taxon>
        <taxon>Embryophyta</taxon>
        <taxon>Tracheophyta</taxon>
        <taxon>Spermatophyta</taxon>
        <taxon>Magnoliopsida</taxon>
        <taxon>eudicotyledons</taxon>
        <taxon>Gunneridae</taxon>
        <taxon>Pentapetalae</taxon>
        <taxon>rosids</taxon>
        <taxon>malvids</taxon>
        <taxon>Malvales</taxon>
        <taxon>Malvaceae</taxon>
        <taxon>Malvoideae</taxon>
        <taxon>Gossypium</taxon>
    </lineage>
</organism>
<evidence type="ECO:0000313" key="2">
    <source>
        <dbReference type="Proteomes" id="UP000032142"/>
    </source>
</evidence>
<dbReference type="Proteomes" id="UP000032142">
    <property type="component" value="Unassembled WGS sequence"/>
</dbReference>
<sequence length="29" mass="3606">MIYRGYKHIDIYFFTTIQLNRYTMSTNKS</sequence>
<accession>A0A0B0MNF9</accession>
<name>A0A0B0MNF9_GOSAR</name>
<protein>
    <submittedName>
        <fullName evidence="1">Uncharacterized protein</fullName>
    </submittedName>
</protein>
<reference evidence="2" key="1">
    <citation type="submission" date="2014-09" db="EMBL/GenBank/DDBJ databases">
        <authorList>
            <person name="Mudge J."/>
            <person name="Ramaraj T."/>
            <person name="Lindquist I.E."/>
            <person name="Bharti A.K."/>
            <person name="Sundararajan A."/>
            <person name="Cameron C.T."/>
            <person name="Woodward J.E."/>
            <person name="May G.D."/>
            <person name="Brubaker C."/>
            <person name="Broadhvest J."/>
            <person name="Wilkins T.A."/>
        </authorList>
    </citation>
    <scope>NUCLEOTIDE SEQUENCE</scope>
    <source>
        <strain evidence="2">cv. AKA8401</strain>
    </source>
</reference>
<gene>
    <name evidence="1" type="ORF">F383_39312</name>
</gene>
<comment type="caution">
    <text evidence="1">The sequence shown here is derived from an EMBL/GenBank/DDBJ whole genome shotgun (WGS) entry which is preliminary data.</text>
</comment>
<keyword evidence="2" id="KW-1185">Reference proteome</keyword>
<dbReference type="AlphaFoldDB" id="A0A0B0MNF9"/>
<dbReference type="EMBL" id="JRRC01225250">
    <property type="protein sequence ID" value="KHG01892.1"/>
    <property type="molecule type" value="Genomic_DNA"/>
</dbReference>
<evidence type="ECO:0000313" key="1">
    <source>
        <dbReference type="EMBL" id="KHG01892.1"/>
    </source>
</evidence>
<proteinExistence type="predicted"/>